<proteinExistence type="predicted"/>
<dbReference type="Proteomes" id="UP001165663">
    <property type="component" value="Unassembled WGS sequence"/>
</dbReference>
<dbReference type="EMBL" id="BRXE01000170">
    <property type="protein sequence ID" value="GLB86700.1"/>
    <property type="molecule type" value="Genomic_DNA"/>
</dbReference>
<evidence type="ECO:0000313" key="2">
    <source>
        <dbReference type="Proteomes" id="UP001165663"/>
    </source>
</evidence>
<evidence type="ECO:0000313" key="1">
    <source>
        <dbReference type="EMBL" id="GLB86700.1"/>
    </source>
</evidence>
<accession>A0AA37PYS3</accession>
<sequence>MSEFKEAPPGVETTPTGPYVSLQEAAARLGKDPRTVVRAIKAGELRGGAIPRPERLRWYVYADALPAPAVPSPATPSSTDLADLRAQLVTQMEVNRLLIAAQQNMLAGESAAERYRAAAQNYLDALAQFVTPGHLGELADHL</sequence>
<organism evidence="1 2">
    <name type="scientific">Mycobacterium kiyosense</name>
    <dbReference type="NCBI Taxonomy" id="2871094"/>
    <lineage>
        <taxon>Bacteria</taxon>
        <taxon>Bacillati</taxon>
        <taxon>Actinomycetota</taxon>
        <taxon>Actinomycetes</taxon>
        <taxon>Mycobacteriales</taxon>
        <taxon>Mycobacteriaceae</taxon>
        <taxon>Mycobacterium</taxon>
    </lineage>
</organism>
<comment type="caution">
    <text evidence="1">The sequence shown here is derived from an EMBL/GenBank/DDBJ whole genome shotgun (WGS) entry which is preliminary data.</text>
</comment>
<reference evidence="1" key="1">
    <citation type="submission" date="2022-07" db="EMBL/GenBank/DDBJ databases">
        <title>Mycobacterium kiyosense sp. nov., scotochromogenic slow-glowing species isolated from respiratory specimens.</title>
        <authorList>
            <person name="Fukano H."/>
            <person name="Kazumi Y."/>
            <person name="Sakagami N."/>
            <person name="Ato M."/>
            <person name="Mitarai S."/>
            <person name="Hoshino Y."/>
        </authorList>
    </citation>
    <scope>NUCLEOTIDE SEQUENCE</scope>
    <source>
        <strain evidence="1">SRL2020-028</strain>
    </source>
</reference>
<dbReference type="AlphaFoldDB" id="A0AA37PYS3"/>
<gene>
    <name evidence="1" type="ORF">SRL2020028_59560</name>
</gene>
<protein>
    <recommendedName>
        <fullName evidence="3">Helix-turn-helix domain-containing protein</fullName>
    </recommendedName>
</protein>
<name>A0AA37PYS3_9MYCO</name>
<dbReference type="RefSeq" id="WP_264916281.1">
    <property type="nucleotide sequence ID" value="NZ_BRXE01000170.1"/>
</dbReference>
<evidence type="ECO:0008006" key="3">
    <source>
        <dbReference type="Google" id="ProtNLM"/>
    </source>
</evidence>